<sequence>MDDRTAENIDGKDEFPKVDCKYETYSSMGRHGLGLGKNIKKFFGISKSDSSRTYTATVIPAGGAEDYPHQSTITEAKTPKDSRIETDNRNEGKEDSSTTVVYKDTGKAMMSSNSQTSQPLQAIGEMGANLQRQSPTLSVNSQYVISPDENNKKPGLALIITGQKFAIGNGLFRNGAEKDLTNMFEIFYNLNFEVRWQPFANRTTEHLKNELIKCAEDPTLEQKKCLVIVISSHGGEVKLGGPYRPENIPHDINVYGHAISTYNAMIPTNEILEIFDVDSCPYMEGKPKLLFIQACRSRNNTKTVDKGVDIQIAQKQDITQMRDFFNRSTMDAHHKEESSEDVTNVIYDTVTMKDMLLTPCYQDFMVAFASTAEHTAWSEDSGGALLTAMYNVFKKKINNKQDIDLLPTMTEVCNKMIDYESNFIDQRYDRSKAVMCLLHMLGEEVIFKPKY</sequence>
<feature type="region of interest" description="Disordered" evidence="2">
    <location>
        <begin position="62"/>
        <end position="98"/>
    </location>
</feature>
<evidence type="ECO:0000259" key="3">
    <source>
        <dbReference type="PROSITE" id="PS50208"/>
    </source>
</evidence>
<dbReference type="Pfam" id="PF00656">
    <property type="entry name" value="Peptidase_C14"/>
    <property type="match status" value="1"/>
</dbReference>
<gene>
    <name evidence="4" type="ORF">MCOR_58394</name>
</gene>
<dbReference type="InterPro" id="IPR029030">
    <property type="entry name" value="Caspase-like_dom_sf"/>
</dbReference>
<evidence type="ECO:0000256" key="1">
    <source>
        <dbReference type="ARBA" id="ARBA00010134"/>
    </source>
</evidence>
<dbReference type="InterPro" id="IPR011600">
    <property type="entry name" value="Pept_C14_caspase"/>
</dbReference>
<dbReference type="GO" id="GO:0004197">
    <property type="term" value="F:cysteine-type endopeptidase activity"/>
    <property type="evidence" value="ECO:0007669"/>
    <property type="project" value="InterPro"/>
</dbReference>
<feature type="compositionally biased region" description="Basic and acidic residues" evidence="2">
    <location>
        <begin position="77"/>
        <end position="96"/>
    </location>
</feature>
<dbReference type="GO" id="GO:0006508">
    <property type="term" value="P:proteolysis"/>
    <property type="evidence" value="ECO:0007669"/>
    <property type="project" value="InterPro"/>
</dbReference>
<dbReference type="Gene3D" id="3.30.70.1470">
    <property type="entry name" value="Caspase-like"/>
    <property type="match status" value="1"/>
</dbReference>
<dbReference type="EMBL" id="CACVKT020010445">
    <property type="protein sequence ID" value="CAC5426708.1"/>
    <property type="molecule type" value="Genomic_DNA"/>
</dbReference>
<evidence type="ECO:0000313" key="5">
    <source>
        <dbReference type="Proteomes" id="UP000507470"/>
    </source>
</evidence>
<dbReference type="InterPro" id="IPR002398">
    <property type="entry name" value="Pept_C14"/>
</dbReference>
<dbReference type="PANTHER" id="PTHR10454:SF210">
    <property type="entry name" value="CASPASE-2"/>
    <property type="match status" value="1"/>
</dbReference>
<organism evidence="4 5">
    <name type="scientific">Mytilus coruscus</name>
    <name type="common">Sea mussel</name>
    <dbReference type="NCBI Taxonomy" id="42192"/>
    <lineage>
        <taxon>Eukaryota</taxon>
        <taxon>Metazoa</taxon>
        <taxon>Spiralia</taxon>
        <taxon>Lophotrochozoa</taxon>
        <taxon>Mollusca</taxon>
        <taxon>Bivalvia</taxon>
        <taxon>Autobranchia</taxon>
        <taxon>Pteriomorphia</taxon>
        <taxon>Mytilida</taxon>
        <taxon>Mytiloidea</taxon>
        <taxon>Mytilidae</taxon>
        <taxon>Mytilinae</taxon>
        <taxon>Mytilus</taxon>
    </lineage>
</organism>
<proteinExistence type="inferred from homology"/>
<keyword evidence="4" id="KW-0378">Hydrolase</keyword>
<evidence type="ECO:0000256" key="2">
    <source>
        <dbReference type="SAM" id="MobiDB-lite"/>
    </source>
</evidence>
<dbReference type="SUPFAM" id="SSF52129">
    <property type="entry name" value="Caspase-like"/>
    <property type="match status" value="1"/>
</dbReference>
<dbReference type="AlphaFoldDB" id="A0A6J8F173"/>
<evidence type="ECO:0000313" key="4">
    <source>
        <dbReference type="EMBL" id="CAC5426708.1"/>
    </source>
</evidence>
<comment type="similarity">
    <text evidence="1">Belongs to the peptidase C14A family.</text>
</comment>
<dbReference type="SMART" id="SM00115">
    <property type="entry name" value="CASc"/>
    <property type="match status" value="1"/>
</dbReference>
<keyword evidence="5" id="KW-1185">Reference proteome</keyword>
<feature type="domain" description="Caspase family p20" evidence="3">
    <location>
        <begin position="153"/>
        <end position="299"/>
    </location>
</feature>
<dbReference type="PROSITE" id="PS50208">
    <property type="entry name" value="CASPASE_P20"/>
    <property type="match status" value="1"/>
</dbReference>
<dbReference type="PANTHER" id="PTHR10454">
    <property type="entry name" value="CASPASE"/>
    <property type="match status" value="1"/>
</dbReference>
<accession>A0A6J8F173</accession>
<dbReference type="Proteomes" id="UP000507470">
    <property type="component" value="Unassembled WGS sequence"/>
</dbReference>
<dbReference type="OrthoDB" id="6137871at2759"/>
<protein>
    <submittedName>
        <fullName evidence="4">CASP7</fullName>
        <ecNumber evidence="4">3.4.22.60</ecNumber>
    </submittedName>
</protein>
<dbReference type="PRINTS" id="PR00376">
    <property type="entry name" value="IL1BCENZYME"/>
</dbReference>
<reference evidence="4 5" key="1">
    <citation type="submission" date="2020-06" db="EMBL/GenBank/DDBJ databases">
        <authorList>
            <person name="Li R."/>
            <person name="Bekaert M."/>
        </authorList>
    </citation>
    <scope>NUCLEOTIDE SEQUENCE [LARGE SCALE GENOMIC DNA]</scope>
    <source>
        <strain evidence="5">wild</strain>
    </source>
</reference>
<dbReference type="Gene3D" id="3.40.50.1460">
    <property type="match status" value="1"/>
</dbReference>
<dbReference type="InterPro" id="IPR015917">
    <property type="entry name" value="Pept_C14A"/>
</dbReference>
<dbReference type="InterPro" id="IPR001309">
    <property type="entry name" value="Pept_C14_p20"/>
</dbReference>
<dbReference type="EC" id="3.4.22.60" evidence="4"/>
<name>A0A6J8F173_MYTCO</name>